<protein>
    <submittedName>
        <fullName evidence="1">Uncharacterized protein</fullName>
    </submittedName>
</protein>
<accession>A0A918JSM9</accession>
<sequence length="118" mass="13318">MNKDEYLEKAIAWAEKKSTVSLRATHKAYKSPKIFTSKSTKEIIQADLSFTTHGGAKHYTAVALKEEDPKTVVVKWKVLSFMASMKRGQLHLLTPKGHKSFTEKLVNLHNINAIIHSI</sequence>
<reference evidence="1 2" key="1">
    <citation type="journal article" date="2014" name="Int. J. Syst. Evol. Microbiol.">
        <title>Complete genome sequence of Corynebacterium casei LMG S-19264T (=DSM 44701T), isolated from a smear-ripened cheese.</title>
        <authorList>
            <consortium name="US DOE Joint Genome Institute (JGI-PGF)"/>
            <person name="Walter F."/>
            <person name="Albersmeier A."/>
            <person name="Kalinowski J."/>
            <person name="Ruckert C."/>
        </authorList>
    </citation>
    <scope>NUCLEOTIDE SEQUENCE [LARGE SCALE GENOMIC DNA]</scope>
    <source>
        <strain evidence="1 2">KCTC 12285</strain>
    </source>
</reference>
<organism evidence="1 2">
    <name type="scientific">Aquimarina muelleri</name>
    <dbReference type="NCBI Taxonomy" id="279356"/>
    <lineage>
        <taxon>Bacteria</taxon>
        <taxon>Pseudomonadati</taxon>
        <taxon>Bacteroidota</taxon>
        <taxon>Flavobacteriia</taxon>
        <taxon>Flavobacteriales</taxon>
        <taxon>Flavobacteriaceae</taxon>
        <taxon>Aquimarina</taxon>
    </lineage>
</organism>
<proteinExistence type="predicted"/>
<evidence type="ECO:0000313" key="2">
    <source>
        <dbReference type="Proteomes" id="UP000601108"/>
    </source>
</evidence>
<keyword evidence="2" id="KW-1185">Reference proteome</keyword>
<dbReference type="EMBL" id="BMWS01000002">
    <property type="protein sequence ID" value="GGX06528.1"/>
    <property type="molecule type" value="Genomic_DNA"/>
</dbReference>
<name>A0A918JSM9_9FLAO</name>
<comment type="caution">
    <text evidence="1">The sequence shown here is derived from an EMBL/GenBank/DDBJ whole genome shotgun (WGS) entry which is preliminary data.</text>
</comment>
<evidence type="ECO:0000313" key="1">
    <source>
        <dbReference type="EMBL" id="GGX06528.1"/>
    </source>
</evidence>
<dbReference type="Proteomes" id="UP000601108">
    <property type="component" value="Unassembled WGS sequence"/>
</dbReference>
<dbReference type="AlphaFoldDB" id="A0A918JSM9"/>
<dbReference type="RefSeq" id="WP_027411010.1">
    <property type="nucleotide sequence ID" value="NZ_BMWS01000002.1"/>
</dbReference>
<gene>
    <name evidence="1" type="ORF">GCM10007384_05300</name>
</gene>